<protein>
    <recommendedName>
        <fullName evidence="1">Type II secretion system protein GspG C-terminal domain-containing protein</fullName>
    </recommendedName>
</protein>
<dbReference type="Pfam" id="PF08334">
    <property type="entry name" value="T2SSG"/>
    <property type="match status" value="1"/>
</dbReference>
<sequence>MMTKRRPNQRPYLPAMNKIFRPFSVFTSLKALWAGQGGAMFGMDARIALIVAAILTAAGGITIMSRLEGSKVQAAEMQVEQLREALNRYYTQVGINQLPPTLDDLFREATIADASLRRDPWGNPWEYSRATATVRIEDTPITMQLAVIYSRGKDGVAESGAVSSENDYNAWMTRGDDVGVKYISRDVEMRRLQEYRGRAQLIVDKIEAVESAAFLEAQNTCSTGGDNIPTWCTSLEGKNYTLFNYYPMSDADDTSGVVYYADKVQGKRAYASGNLAEMQQMMIDLGLPAAYAQDPWGRVLMYSPNITQRTDPPFSASICFSSGENCLNR</sequence>
<evidence type="ECO:0000313" key="2">
    <source>
        <dbReference type="EMBL" id="TKW61666.1"/>
    </source>
</evidence>
<gene>
    <name evidence="2" type="ORF">DI628_03295</name>
</gene>
<comment type="caution">
    <text evidence="2">The sequence shown here is derived from an EMBL/GenBank/DDBJ whole genome shotgun (WGS) entry which is preliminary data.</text>
</comment>
<dbReference type="SUPFAM" id="SSF54523">
    <property type="entry name" value="Pili subunits"/>
    <property type="match status" value="1"/>
</dbReference>
<name>A0A6N4R4B0_BLAVI</name>
<accession>A0A6N4R4B0</accession>
<dbReference type="AlphaFoldDB" id="A0A6N4R4B0"/>
<dbReference type="InterPro" id="IPR013545">
    <property type="entry name" value="T2SS_protein-GspG_C"/>
</dbReference>
<proteinExistence type="predicted"/>
<reference evidence="2 3" key="1">
    <citation type="journal article" date="2017" name="Nat. Commun.">
        <title>In situ click chemistry generation of cyclooxygenase-2 inhibitors.</title>
        <authorList>
            <person name="Bhardwaj A."/>
            <person name="Kaur J."/>
            <person name="Wuest M."/>
            <person name="Wuest F."/>
        </authorList>
    </citation>
    <scope>NUCLEOTIDE SEQUENCE [LARGE SCALE GENOMIC DNA]</scope>
    <source>
        <strain evidence="2">S2_018_000_R2_106</strain>
    </source>
</reference>
<organism evidence="2 3">
    <name type="scientific">Blastochloris viridis</name>
    <name type="common">Rhodopseudomonas viridis</name>
    <dbReference type="NCBI Taxonomy" id="1079"/>
    <lineage>
        <taxon>Bacteria</taxon>
        <taxon>Pseudomonadati</taxon>
        <taxon>Pseudomonadota</taxon>
        <taxon>Alphaproteobacteria</taxon>
        <taxon>Hyphomicrobiales</taxon>
        <taxon>Blastochloridaceae</taxon>
        <taxon>Blastochloris</taxon>
    </lineage>
</organism>
<dbReference type="InterPro" id="IPR045584">
    <property type="entry name" value="Pilin-like"/>
</dbReference>
<evidence type="ECO:0000313" key="3">
    <source>
        <dbReference type="Proteomes" id="UP000320948"/>
    </source>
</evidence>
<evidence type="ECO:0000259" key="1">
    <source>
        <dbReference type="Pfam" id="PF08334"/>
    </source>
</evidence>
<dbReference type="EMBL" id="VAFM01000001">
    <property type="protein sequence ID" value="TKW61666.1"/>
    <property type="molecule type" value="Genomic_DNA"/>
</dbReference>
<dbReference type="Proteomes" id="UP000320948">
    <property type="component" value="Unassembled WGS sequence"/>
</dbReference>
<dbReference type="Gene3D" id="3.30.700.10">
    <property type="entry name" value="Glycoprotein, Type 4 Pilin"/>
    <property type="match status" value="1"/>
</dbReference>
<feature type="domain" description="Type II secretion system protein GspG C-terminal" evidence="1">
    <location>
        <begin position="63"/>
        <end position="134"/>
    </location>
</feature>